<dbReference type="CDD" id="cd08417">
    <property type="entry name" value="PBP2_Nitroaromatics_like"/>
    <property type="match status" value="1"/>
</dbReference>
<dbReference type="Gene3D" id="1.10.10.10">
    <property type="entry name" value="Winged helix-like DNA-binding domain superfamily/Winged helix DNA-binding domain"/>
    <property type="match status" value="1"/>
</dbReference>
<evidence type="ECO:0000313" key="6">
    <source>
        <dbReference type="EMBL" id="ACA85411.1"/>
    </source>
</evidence>
<dbReference type="RefSeq" id="WP_012323757.1">
    <property type="nucleotide sequence ID" value="NC_010506.1"/>
</dbReference>
<organism evidence="6 7">
    <name type="scientific">Shewanella woodyi (strain ATCC 51908 / MS32)</name>
    <dbReference type="NCBI Taxonomy" id="392500"/>
    <lineage>
        <taxon>Bacteria</taxon>
        <taxon>Pseudomonadati</taxon>
        <taxon>Pseudomonadota</taxon>
        <taxon>Gammaproteobacteria</taxon>
        <taxon>Alteromonadales</taxon>
        <taxon>Shewanellaceae</taxon>
        <taxon>Shewanella</taxon>
    </lineage>
</organism>
<keyword evidence="7" id="KW-1185">Reference proteome</keyword>
<dbReference type="InterPro" id="IPR036390">
    <property type="entry name" value="WH_DNA-bd_sf"/>
</dbReference>
<comment type="similarity">
    <text evidence="1">Belongs to the LysR transcriptional regulatory family.</text>
</comment>
<evidence type="ECO:0000256" key="2">
    <source>
        <dbReference type="ARBA" id="ARBA00023015"/>
    </source>
</evidence>
<gene>
    <name evidence="6" type="ordered locus">Swoo_1118</name>
</gene>
<dbReference type="AlphaFoldDB" id="B1KHA3"/>
<dbReference type="Pfam" id="PF00126">
    <property type="entry name" value="HTH_1"/>
    <property type="match status" value="1"/>
</dbReference>
<evidence type="ECO:0000256" key="1">
    <source>
        <dbReference type="ARBA" id="ARBA00009437"/>
    </source>
</evidence>
<evidence type="ECO:0000259" key="5">
    <source>
        <dbReference type="PROSITE" id="PS50931"/>
    </source>
</evidence>
<keyword evidence="3" id="KW-0238">DNA-binding</keyword>
<sequence>MGETDYLALDGRLLRLFLTVFDTGSVSGAADKLDLNQSTVSNGLDRLRRIIGEPLFVRSGRGIIPTQEASRLAPLARELLAKFEQFVEAQEYRAEDESRPFVIAANDYERDILLPQLLVKLRLLAPNAPLKVLTAGAKETVLEQLRQGEIDLVLSPSIEANVDDLKQQWLFSDCDAVFYDPEVIKGPIDLAQYVALPHARVVFNYSGRSEIDEVLTGLKLEREIKLEVANFSALSSMMRGSELVTTLPSRVGISLLDKMAQQTPPISLNDINIYQFWHQAYTHSPRHRWLRELVKALAEELPMLN</sequence>
<dbReference type="GO" id="GO:0003700">
    <property type="term" value="F:DNA-binding transcription factor activity"/>
    <property type="evidence" value="ECO:0007669"/>
    <property type="project" value="InterPro"/>
</dbReference>
<dbReference type="HOGENOM" id="CLU_039613_39_0_6"/>
<dbReference type="PANTHER" id="PTHR30118:SF6">
    <property type="entry name" value="HTH-TYPE TRANSCRIPTIONAL REGULATOR LEUO"/>
    <property type="match status" value="1"/>
</dbReference>
<keyword evidence="2" id="KW-0805">Transcription regulation</keyword>
<name>B1KHA3_SHEWM</name>
<dbReference type="eggNOG" id="COG0583">
    <property type="taxonomic scope" value="Bacteria"/>
</dbReference>
<dbReference type="Pfam" id="PF03466">
    <property type="entry name" value="LysR_substrate"/>
    <property type="match status" value="1"/>
</dbReference>
<proteinExistence type="inferred from homology"/>
<dbReference type="PANTHER" id="PTHR30118">
    <property type="entry name" value="HTH-TYPE TRANSCRIPTIONAL REGULATOR LEUO-RELATED"/>
    <property type="match status" value="1"/>
</dbReference>
<dbReference type="STRING" id="392500.Swoo_1118"/>
<dbReference type="KEGG" id="swd:Swoo_1118"/>
<dbReference type="InterPro" id="IPR000847">
    <property type="entry name" value="LysR_HTH_N"/>
</dbReference>
<dbReference type="SUPFAM" id="SSF46785">
    <property type="entry name" value="Winged helix' DNA-binding domain"/>
    <property type="match status" value="1"/>
</dbReference>
<dbReference type="PROSITE" id="PS50931">
    <property type="entry name" value="HTH_LYSR"/>
    <property type="match status" value="1"/>
</dbReference>
<dbReference type="Gene3D" id="3.40.190.10">
    <property type="entry name" value="Periplasmic binding protein-like II"/>
    <property type="match status" value="2"/>
</dbReference>
<evidence type="ECO:0000256" key="3">
    <source>
        <dbReference type="ARBA" id="ARBA00023125"/>
    </source>
</evidence>
<keyword evidence="4" id="KW-0804">Transcription</keyword>
<accession>B1KHA3</accession>
<dbReference type="InterPro" id="IPR036388">
    <property type="entry name" value="WH-like_DNA-bd_sf"/>
</dbReference>
<dbReference type="InterPro" id="IPR037402">
    <property type="entry name" value="YidZ_PBP2"/>
</dbReference>
<evidence type="ECO:0000313" key="7">
    <source>
        <dbReference type="Proteomes" id="UP000002168"/>
    </source>
</evidence>
<dbReference type="EMBL" id="CP000961">
    <property type="protein sequence ID" value="ACA85411.1"/>
    <property type="molecule type" value="Genomic_DNA"/>
</dbReference>
<dbReference type="InterPro" id="IPR005119">
    <property type="entry name" value="LysR_subst-bd"/>
</dbReference>
<dbReference type="InterPro" id="IPR050389">
    <property type="entry name" value="LysR-type_TF"/>
</dbReference>
<evidence type="ECO:0000256" key="4">
    <source>
        <dbReference type="ARBA" id="ARBA00023163"/>
    </source>
</evidence>
<feature type="domain" description="HTH lysR-type" evidence="5">
    <location>
        <begin position="9"/>
        <end position="66"/>
    </location>
</feature>
<dbReference type="Proteomes" id="UP000002168">
    <property type="component" value="Chromosome"/>
</dbReference>
<protein>
    <submittedName>
        <fullName evidence="6">Transcriptional regulator, LysR family</fullName>
    </submittedName>
</protein>
<reference evidence="6 7" key="1">
    <citation type="submission" date="2008-02" db="EMBL/GenBank/DDBJ databases">
        <title>Complete sequence of Shewanella woodyi ATCC 51908.</title>
        <authorList>
            <consortium name="US DOE Joint Genome Institute"/>
            <person name="Copeland A."/>
            <person name="Lucas S."/>
            <person name="Lapidus A."/>
            <person name="Glavina del Rio T."/>
            <person name="Dalin E."/>
            <person name="Tice H."/>
            <person name="Bruce D."/>
            <person name="Goodwin L."/>
            <person name="Pitluck S."/>
            <person name="Sims D."/>
            <person name="Brettin T."/>
            <person name="Detter J.C."/>
            <person name="Han C."/>
            <person name="Kuske C.R."/>
            <person name="Schmutz J."/>
            <person name="Larimer F."/>
            <person name="Land M."/>
            <person name="Hauser L."/>
            <person name="Kyrpides N."/>
            <person name="Lykidis A."/>
            <person name="Zhao J.-S."/>
            <person name="Richardson P."/>
        </authorList>
    </citation>
    <scope>NUCLEOTIDE SEQUENCE [LARGE SCALE GENOMIC DNA]</scope>
    <source>
        <strain evidence="7">ATCC 51908 / MS32</strain>
    </source>
</reference>
<dbReference type="GO" id="GO:0003677">
    <property type="term" value="F:DNA binding"/>
    <property type="evidence" value="ECO:0007669"/>
    <property type="project" value="UniProtKB-KW"/>
</dbReference>
<dbReference type="SUPFAM" id="SSF53850">
    <property type="entry name" value="Periplasmic binding protein-like II"/>
    <property type="match status" value="1"/>
</dbReference>